<name>A0A366D0I6_9NOCA</name>
<comment type="caution">
    <text evidence="2">The sequence shown here is derived from an EMBL/GenBank/DDBJ whole genome shotgun (WGS) entry which is preliminary data.</text>
</comment>
<dbReference type="PRINTS" id="PR01217">
    <property type="entry name" value="PRICHEXTENSN"/>
</dbReference>
<evidence type="ECO:0000313" key="2">
    <source>
        <dbReference type="EMBL" id="RBO83583.1"/>
    </source>
</evidence>
<feature type="compositionally biased region" description="Basic and acidic residues" evidence="1">
    <location>
        <begin position="150"/>
        <end position="162"/>
    </location>
</feature>
<gene>
    <name evidence="2" type="ORF">DFR74_1187</name>
</gene>
<feature type="compositionally biased region" description="Pro residues" evidence="1">
    <location>
        <begin position="117"/>
        <end position="129"/>
    </location>
</feature>
<dbReference type="EMBL" id="QNRE01000018">
    <property type="protein sequence ID" value="RBO83583.1"/>
    <property type="molecule type" value="Genomic_DNA"/>
</dbReference>
<evidence type="ECO:0000256" key="1">
    <source>
        <dbReference type="SAM" id="MobiDB-lite"/>
    </source>
</evidence>
<accession>A0A366D0I6</accession>
<sequence length="388" mass="40353">MISESANVRVPSSRVKAGSGATTPPPTAPGLAPTLAPGGGVEGQSGNPPGRLPQGSGTDIIPGPTTVLPPRPPASGSGEGAPQPIPRPGEPSDAPAVPALEPPARPSFPLPTTQVRPKPPGKPSPTPRPPRPRPDGDENPGEDSSSEPRTSPEERDKVVEEKLDYLDIPCSEKDSGIPNSFYTDAVKAAAVKAWEAGQSGNTLGMSVADAVGRANWHAESACHNNRSRDKTTCTTAEKSSRYQGPVAVCPASDGFASDEERRQYNDYISKANLAAIWGRGADPSGAVVGYLEKVPGNPGLNADARRAADAERAAHPERYEGLVVGHAPDKTWGSLAQSPNGFVPMTRHLNSSIAGQNNAYPVGYRASAFEPGQRLADGQCVLDYPPAI</sequence>
<protein>
    <submittedName>
        <fullName evidence="2">Uncharacterized protein</fullName>
    </submittedName>
</protein>
<keyword evidence="3" id="KW-1185">Reference proteome</keyword>
<organism evidence="2 3">
    <name type="scientific">Nocardia puris</name>
    <dbReference type="NCBI Taxonomy" id="208602"/>
    <lineage>
        <taxon>Bacteria</taxon>
        <taxon>Bacillati</taxon>
        <taxon>Actinomycetota</taxon>
        <taxon>Actinomycetes</taxon>
        <taxon>Mycobacteriales</taxon>
        <taxon>Nocardiaceae</taxon>
        <taxon>Nocardia</taxon>
    </lineage>
</organism>
<dbReference type="Proteomes" id="UP000252586">
    <property type="component" value="Unassembled WGS sequence"/>
</dbReference>
<proteinExistence type="predicted"/>
<reference evidence="2 3" key="1">
    <citation type="submission" date="2018-06" db="EMBL/GenBank/DDBJ databases">
        <title>Genomic Encyclopedia of Type Strains, Phase IV (KMG-IV): sequencing the most valuable type-strain genomes for metagenomic binning, comparative biology and taxonomic classification.</title>
        <authorList>
            <person name="Goeker M."/>
        </authorList>
    </citation>
    <scope>NUCLEOTIDE SEQUENCE [LARGE SCALE GENOMIC DNA]</scope>
    <source>
        <strain evidence="2 3">DSM 44599</strain>
    </source>
</reference>
<evidence type="ECO:0000313" key="3">
    <source>
        <dbReference type="Proteomes" id="UP000252586"/>
    </source>
</evidence>
<feature type="region of interest" description="Disordered" evidence="1">
    <location>
        <begin position="1"/>
        <end position="162"/>
    </location>
</feature>
<feature type="compositionally biased region" description="Pro residues" evidence="1">
    <location>
        <begin position="100"/>
        <end position="109"/>
    </location>
</feature>
<dbReference type="STRING" id="1210090.GCA_001613185_04114"/>
<dbReference type="AlphaFoldDB" id="A0A366D0I6"/>